<name>A0A1L7CIA4_9CORY</name>
<feature type="transmembrane region" description="Helical" evidence="9">
    <location>
        <begin position="173"/>
        <end position="193"/>
    </location>
</feature>
<evidence type="ECO:0000313" key="10">
    <source>
        <dbReference type="EMBL" id="APT85587.1"/>
    </source>
</evidence>
<feature type="transmembrane region" description="Helical" evidence="9">
    <location>
        <begin position="520"/>
        <end position="546"/>
    </location>
</feature>
<evidence type="ECO:0000256" key="4">
    <source>
        <dbReference type="ARBA" id="ARBA00022692"/>
    </source>
</evidence>
<protein>
    <recommendedName>
        <fullName evidence="9">Potassium-transporting ATPase potassium-binding subunit</fullName>
    </recommendedName>
    <alternativeName>
        <fullName evidence="9">ATP phosphohydrolase [potassium-transporting] A chain</fullName>
    </alternativeName>
    <alternativeName>
        <fullName evidence="9">Potassium-binding and translocating subunit A</fullName>
    </alternativeName>
    <alternativeName>
        <fullName evidence="9">Potassium-translocating ATPase A chain</fullName>
    </alternativeName>
</protein>
<evidence type="ECO:0000256" key="7">
    <source>
        <dbReference type="ARBA" id="ARBA00023065"/>
    </source>
</evidence>
<evidence type="ECO:0000256" key="6">
    <source>
        <dbReference type="ARBA" id="ARBA00022989"/>
    </source>
</evidence>
<feature type="transmembrane region" description="Helical" evidence="9">
    <location>
        <begin position="277"/>
        <end position="299"/>
    </location>
</feature>
<keyword evidence="6 9" id="KW-1133">Transmembrane helix</keyword>
<dbReference type="AlphaFoldDB" id="A0A1L7CIA4"/>
<dbReference type="STRING" id="1431546.CAQU_11645"/>
<evidence type="ECO:0000256" key="1">
    <source>
        <dbReference type="ARBA" id="ARBA00022448"/>
    </source>
</evidence>
<keyword evidence="2 9" id="KW-1003">Cell membrane</keyword>
<dbReference type="EMBL" id="CP009245">
    <property type="protein sequence ID" value="APT85587.1"/>
    <property type="molecule type" value="Genomic_DNA"/>
</dbReference>
<comment type="subunit">
    <text evidence="9">The system is composed of three essential subunits: KdpA, KdpB and KdpC.</text>
</comment>
<comment type="subcellular location">
    <subcellularLocation>
        <location evidence="9">Cell membrane</location>
        <topology evidence="9">Multi-pass membrane protein</topology>
    </subcellularLocation>
</comment>
<keyword evidence="3 9" id="KW-0633">Potassium transport</keyword>
<gene>
    <name evidence="9" type="primary">kdpA</name>
    <name evidence="10" type="ORF">CAQU_11645</name>
</gene>
<dbReference type="HAMAP" id="MF_00275">
    <property type="entry name" value="KdpA"/>
    <property type="match status" value="1"/>
</dbReference>
<evidence type="ECO:0000256" key="8">
    <source>
        <dbReference type="ARBA" id="ARBA00023136"/>
    </source>
</evidence>
<dbReference type="PANTHER" id="PTHR30607:SF2">
    <property type="entry name" value="POTASSIUM-TRANSPORTING ATPASE POTASSIUM-BINDING SUBUNIT"/>
    <property type="match status" value="1"/>
</dbReference>
<sequence>MSMNALLPVIATLAALAIAYIPVGNYMARVFQSQQDSNIESAIYRIARVDPRASQHWTHYATGVLAFSMLSVLAVYALQRLQPWLPLAIGMEPVHPDQAFNTAISFTTNTNWQSYSGEQAMSLLTQMAGLAVQNFVSAAVGICVAVALIRGLVSKATDGRIGNFWVDLTRTVLRILLPGAAIAAFILISQGAIQNFHAPQAVQTLTGAVQNIPGGAVASQEAIKELGTNGGGFFNANSSHPFESPNQFTNCLEIFLILVIPFSLTRTFGKMVGDTRQGWAVLSAMLVLYFGSLITVILAETGTIIHQPGAPAMEGREVRFGVIPSAFFAVSTTMTSTGAVDSFHSSYSPLGGGALILDMLLGEISPGGVGAGLYGMLMIAILSVFIAGLMVGRTPEYLGKRIGVREMKAVSLYILTMPVLVLTGVAVSTLLPATPDSLGNVGAHGFSEIVYAYTSAANNNGSAFAGFGADTPWFNTTLGYAMLLGRFIPIIMVLALAGFLAQQKPVPATAGTLPTHRPQFVGLMVGVALIVSALTFLPTLVLGPLVEALEVM</sequence>
<feature type="transmembrane region" description="Helical" evidence="9">
    <location>
        <begin position="371"/>
        <end position="391"/>
    </location>
</feature>
<evidence type="ECO:0000313" key="11">
    <source>
        <dbReference type="Proteomes" id="UP000185478"/>
    </source>
</evidence>
<dbReference type="KEGG" id="caqu:CAQU_11645"/>
<dbReference type="NCBIfam" id="TIGR00680">
    <property type="entry name" value="kdpA"/>
    <property type="match status" value="1"/>
</dbReference>
<evidence type="ECO:0000256" key="5">
    <source>
        <dbReference type="ARBA" id="ARBA00022958"/>
    </source>
</evidence>
<keyword evidence="8 9" id="KW-0472">Membrane</keyword>
<feature type="transmembrane region" description="Helical" evidence="9">
    <location>
        <begin position="320"/>
        <end position="340"/>
    </location>
</feature>
<dbReference type="PANTHER" id="PTHR30607">
    <property type="entry name" value="POTASSIUM-TRANSPORTING ATPASE A CHAIN"/>
    <property type="match status" value="1"/>
</dbReference>
<accession>A0A1L7CIA4</accession>
<dbReference type="InterPro" id="IPR004623">
    <property type="entry name" value="KdpA"/>
</dbReference>
<dbReference type="Proteomes" id="UP000185478">
    <property type="component" value="Chromosome"/>
</dbReference>
<dbReference type="RefSeq" id="WP_075727822.1">
    <property type="nucleotide sequence ID" value="NZ_CP009245.1"/>
</dbReference>
<reference evidence="10 11" key="1">
    <citation type="submission" date="2014-08" db="EMBL/GenBank/DDBJ databases">
        <title>Complete genome sequence of Corynebacterium aquilae S-613T(T) (=DSM 44791(T)), isolated from the choana of a healthy golden eagle.</title>
        <authorList>
            <person name="Ruckert C."/>
            <person name="Albersmeier A."/>
            <person name="Winkler A."/>
            <person name="Kalinowski J."/>
        </authorList>
    </citation>
    <scope>NUCLEOTIDE SEQUENCE [LARGE SCALE GENOMIC DNA]</scope>
    <source>
        <strain evidence="10 11">S-613</strain>
    </source>
</reference>
<dbReference type="PIRSF" id="PIRSF001294">
    <property type="entry name" value="K_ATPaseA"/>
    <property type="match status" value="1"/>
</dbReference>
<dbReference type="GO" id="GO:0008556">
    <property type="term" value="F:P-type potassium transmembrane transporter activity"/>
    <property type="evidence" value="ECO:0007669"/>
    <property type="project" value="InterPro"/>
</dbReference>
<evidence type="ECO:0000256" key="9">
    <source>
        <dbReference type="HAMAP-Rule" id="MF_00275"/>
    </source>
</evidence>
<feature type="transmembrane region" description="Helical" evidence="9">
    <location>
        <begin position="57"/>
        <end position="78"/>
    </location>
</feature>
<keyword evidence="7 9" id="KW-0406">Ion transport</keyword>
<feature type="transmembrane region" description="Helical" evidence="9">
    <location>
        <begin position="478"/>
        <end position="500"/>
    </location>
</feature>
<keyword evidence="1 9" id="KW-0813">Transport</keyword>
<dbReference type="OrthoDB" id="9763796at2"/>
<feature type="transmembrane region" description="Helical" evidence="9">
    <location>
        <begin position="412"/>
        <end position="431"/>
    </location>
</feature>
<comment type="caution">
    <text evidence="9">Lacks conserved residue(s) required for the propagation of feature annotation.</text>
</comment>
<comment type="similarity">
    <text evidence="9">Belongs to the KdpA family.</text>
</comment>
<dbReference type="GO" id="GO:0030955">
    <property type="term" value="F:potassium ion binding"/>
    <property type="evidence" value="ECO:0007669"/>
    <property type="project" value="UniProtKB-UniRule"/>
</dbReference>
<comment type="function">
    <text evidence="9">Part of the high-affinity ATP-driven potassium transport (or Kdp) system, which catalyzes the hydrolysis of ATP coupled with the electrogenic transport of potassium into the cytoplasm. This subunit binds the extracellular potassium ions and delivers the ions to the membrane domain of KdpB through an intramembrane tunnel.</text>
</comment>
<keyword evidence="11" id="KW-1185">Reference proteome</keyword>
<feature type="transmembrane region" description="Helical" evidence="9">
    <location>
        <begin position="131"/>
        <end position="153"/>
    </location>
</feature>
<dbReference type="GO" id="GO:0005886">
    <property type="term" value="C:plasma membrane"/>
    <property type="evidence" value="ECO:0007669"/>
    <property type="project" value="UniProtKB-SubCell"/>
</dbReference>
<evidence type="ECO:0000256" key="3">
    <source>
        <dbReference type="ARBA" id="ARBA00022538"/>
    </source>
</evidence>
<keyword evidence="4 9" id="KW-0812">Transmembrane</keyword>
<organism evidence="10 11">
    <name type="scientific">Corynebacterium aquilae DSM 44791</name>
    <dbReference type="NCBI Taxonomy" id="1431546"/>
    <lineage>
        <taxon>Bacteria</taxon>
        <taxon>Bacillati</taxon>
        <taxon>Actinomycetota</taxon>
        <taxon>Actinomycetes</taxon>
        <taxon>Mycobacteriales</taxon>
        <taxon>Corynebacteriaceae</taxon>
        <taxon>Corynebacterium</taxon>
    </lineage>
</organism>
<evidence type="ECO:0000256" key="2">
    <source>
        <dbReference type="ARBA" id="ARBA00022475"/>
    </source>
</evidence>
<proteinExistence type="inferred from homology"/>
<keyword evidence="5 9" id="KW-0630">Potassium</keyword>
<dbReference type="Pfam" id="PF03814">
    <property type="entry name" value="KdpA"/>
    <property type="match status" value="1"/>
</dbReference>